<protein>
    <recommendedName>
        <fullName evidence="17">O-fucosylpeptide 3-beta-N-acetylglucosaminyltransferase</fullName>
        <ecNumber evidence="4">2.4.1.222</ecNumber>
    </recommendedName>
    <alternativeName>
        <fullName evidence="17">O-fucosylpeptide 3-beta-N-acetylglucosaminyltransferase</fullName>
    </alternativeName>
</protein>
<dbReference type="AlphaFoldDB" id="A0A3S2MWA8"/>
<dbReference type="GO" id="GO:0046872">
    <property type="term" value="F:metal ion binding"/>
    <property type="evidence" value="ECO:0007669"/>
    <property type="project" value="UniProtKB-KW"/>
</dbReference>
<evidence type="ECO:0000256" key="20">
    <source>
        <dbReference type="SAM" id="MobiDB-lite"/>
    </source>
</evidence>
<organism evidence="22 23">
    <name type="scientific">Oryzias javanicus</name>
    <name type="common">Javanese ricefish</name>
    <name type="synonym">Aplocheilus javanicus</name>
    <dbReference type="NCBI Taxonomy" id="123683"/>
    <lineage>
        <taxon>Eukaryota</taxon>
        <taxon>Metazoa</taxon>
        <taxon>Chordata</taxon>
        <taxon>Craniata</taxon>
        <taxon>Vertebrata</taxon>
        <taxon>Euteleostomi</taxon>
        <taxon>Actinopterygii</taxon>
        <taxon>Neopterygii</taxon>
        <taxon>Teleostei</taxon>
        <taxon>Neoteleostei</taxon>
        <taxon>Acanthomorphata</taxon>
        <taxon>Ovalentaria</taxon>
        <taxon>Atherinomorphae</taxon>
        <taxon>Beloniformes</taxon>
        <taxon>Adrianichthyidae</taxon>
        <taxon>Oryziinae</taxon>
        <taxon>Oryzias</taxon>
    </lineage>
</organism>
<gene>
    <name evidence="22" type="ORF">OJAV_G00003970</name>
</gene>
<evidence type="ECO:0000256" key="6">
    <source>
        <dbReference type="ARBA" id="ARBA00022676"/>
    </source>
</evidence>
<accession>A0A3S2MWA8</accession>
<keyword evidence="8" id="KW-0812">Transmembrane</keyword>
<evidence type="ECO:0000256" key="1">
    <source>
        <dbReference type="ARBA" id="ARBA00001936"/>
    </source>
</evidence>
<evidence type="ECO:0000256" key="11">
    <source>
        <dbReference type="ARBA" id="ARBA00022989"/>
    </source>
</evidence>
<reference evidence="22 23" key="2">
    <citation type="submission" date="2019-01" db="EMBL/GenBank/DDBJ databases">
        <title>A chromosome length genome reference of the Java medaka (oryzias javanicus).</title>
        <authorList>
            <person name="Herpin A."/>
            <person name="Takehana Y."/>
            <person name="Naruse K."/>
            <person name="Ansai S."/>
            <person name="Kawaguchi M."/>
        </authorList>
    </citation>
    <scope>NUCLEOTIDE SEQUENCE [LARGE SCALE GENOMIC DNA]</scope>
    <source>
        <strain evidence="22">RS831</strain>
        <tissue evidence="22">Whole body</tissue>
    </source>
</reference>
<evidence type="ECO:0000256" key="8">
    <source>
        <dbReference type="ARBA" id="ARBA00022692"/>
    </source>
</evidence>
<feature type="region of interest" description="Disordered" evidence="20">
    <location>
        <begin position="1"/>
        <end position="24"/>
    </location>
</feature>
<reference evidence="22 23" key="1">
    <citation type="submission" date="2018-11" db="EMBL/GenBank/DDBJ databases">
        <authorList>
            <person name="Lopez-Roques C."/>
            <person name="Donnadieu C."/>
            <person name="Bouchez O."/>
            <person name="Klopp C."/>
            <person name="Cabau C."/>
            <person name="Zahm M."/>
        </authorList>
    </citation>
    <scope>NUCLEOTIDE SEQUENCE [LARGE SCALE GENOMIC DNA]</scope>
    <source>
        <strain evidence="22">RS831</strain>
        <tissue evidence="22">Whole body</tissue>
    </source>
</reference>
<dbReference type="EC" id="2.4.1.222" evidence="4"/>
<evidence type="ECO:0000256" key="13">
    <source>
        <dbReference type="ARBA" id="ARBA00023136"/>
    </source>
</evidence>
<keyword evidence="10" id="KW-0735">Signal-anchor</keyword>
<dbReference type="Pfam" id="PF02434">
    <property type="entry name" value="Fringe"/>
    <property type="match status" value="1"/>
</dbReference>
<comment type="similarity">
    <text evidence="3">Belongs to the glycosyltransferase 31 family.</text>
</comment>
<keyword evidence="9" id="KW-0479">Metal-binding</keyword>
<keyword evidence="7" id="KW-0808">Transferase</keyword>
<evidence type="ECO:0000256" key="14">
    <source>
        <dbReference type="ARBA" id="ARBA00023157"/>
    </source>
</evidence>
<dbReference type="GO" id="GO:0000139">
    <property type="term" value="C:Golgi membrane"/>
    <property type="evidence" value="ECO:0007669"/>
    <property type="project" value="UniProtKB-SubCell"/>
</dbReference>
<evidence type="ECO:0000256" key="5">
    <source>
        <dbReference type="ARBA" id="ARBA00022473"/>
    </source>
</evidence>
<keyword evidence="14" id="KW-1015">Disulfide bond</keyword>
<dbReference type="InterPro" id="IPR003378">
    <property type="entry name" value="Fringe-like_glycosylTrfase"/>
</dbReference>
<evidence type="ECO:0000256" key="17">
    <source>
        <dbReference type="ARBA" id="ARBA00029637"/>
    </source>
</evidence>
<comment type="subcellular location">
    <subcellularLocation>
        <location evidence="2">Golgi apparatus membrane</location>
        <topology evidence="2">Single-pass type II membrane protein</topology>
    </subcellularLocation>
</comment>
<dbReference type="Gene3D" id="3.90.550.50">
    <property type="match status" value="1"/>
</dbReference>
<comment type="catalytic activity">
    <reaction evidence="18">
        <text>3-O-(alpha-L-fucosyl)-L-seryl-[EGF-like domain protein] + UDP-N-acetyl-alpha-D-glucosamine = 3-O-(N-acetyl-beta-D-glucosaminyl-(1-&gt;3)-alpha-L-fucosyl)-L-seryl-[EGF-like domain protein] + UDP + H(+)</text>
        <dbReference type="Rhea" id="RHEA:70511"/>
        <dbReference type="Rhea" id="RHEA-COMP:17919"/>
        <dbReference type="Rhea" id="RHEA-COMP:17920"/>
        <dbReference type="ChEBI" id="CHEBI:15378"/>
        <dbReference type="ChEBI" id="CHEBI:57705"/>
        <dbReference type="ChEBI" id="CHEBI:58223"/>
        <dbReference type="ChEBI" id="CHEBI:189632"/>
        <dbReference type="ChEBI" id="CHEBI:189633"/>
        <dbReference type="EC" id="2.4.1.222"/>
    </reaction>
</comment>
<evidence type="ECO:0000256" key="2">
    <source>
        <dbReference type="ARBA" id="ARBA00004323"/>
    </source>
</evidence>
<comment type="catalytic activity">
    <reaction evidence="19">
        <text>3-O-(alpha-L-fucosyl)-L-threonyl-[EGF-like domain protein] + UDP-N-acetyl-alpha-D-glucosamine = 3-O-(N-acetyl-beta-D-glucosaminyl-(1-&gt;3)-alpha-L-fucosyl)-L-threonyl-[EGF-like domain protein] + UDP + H(+)</text>
        <dbReference type="Rhea" id="RHEA:70531"/>
        <dbReference type="Rhea" id="RHEA-COMP:17922"/>
        <dbReference type="Rhea" id="RHEA-COMP:17923"/>
        <dbReference type="ChEBI" id="CHEBI:15378"/>
        <dbReference type="ChEBI" id="CHEBI:57705"/>
        <dbReference type="ChEBI" id="CHEBI:58223"/>
        <dbReference type="ChEBI" id="CHEBI:189631"/>
        <dbReference type="ChEBI" id="CHEBI:189634"/>
        <dbReference type="EC" id="2.4.1.222"/>
    </reaction>
</comment>
<evidence type="ECO:0000313" key="22">
    <source>
        <dbReference type="EMBL" id="RVE75947.1"/>
    </source>
</evidence>
<feature type="compositionally biased region" description="Basic and acidic residues" evidence="20">
    <location>
        <begin position="9"/>
        <end position="22"/>
    </location>
</feature>
<evidence type="ECO:0000256" key="15">
    <source>
        <dbReference type="ARBA" id="ARBA00023180"/>
    </source>
</evidence>
<keyword evidence="23" id="KW-1185">Reference proteome</keyword>
<dbReference type="Proteomes" id="UP000283210">
    <property type="component" value="Chromosome 1"/>
</dbReference>
<keyword evidence="15" id="KW-0325">Glycoprotein</keyword>
<keyword evidence="13" id="KW-0472">Membrane</keyword>
<evidence type="ECO:0000256" key="12">
    <source>
        <dbReference type="ARBA" id="ARBA00023034"/>
    </source>
</evidence>
<proteinExistence type="inferred from homology"/>
<evidence type="ECO:0000256" key="4">
    <source>
        <dbReference type="ARBA" id="ARBA00012197"/>
    </source>
</evidence>
<comment type="cofactor">
    <cofactor evidence="1">
        <name>Mn(2+)</name>
        <dbReference type="ChEBI" id="CHEBI:29035"/>
    </cofactor>
</comment>
<keyword evidence="6" id="KW-0328">Glycosyltransferase</keyword>
<evidence type="ECO:0000256" key="9">
    <source>
        <dbReference type="ARBA" id="ARBA00022723"/>
    </source>
</evidence>
<dbReference type="FunFam" id="3.90.550.50:FF:000003">
    <property type="entry name" value="Beta-1,3-N-acetylglucosaminyltransferase"/>
    <property type="match status" value="1"/>
</dbReference>
<evidence type="ECO:0000256" key="7">
    <source>
        <dbReference type="ARBA" id="ARBA00022679"/>
    </source>
</evidence>
<evidence type="ECO:0000259" key="21">
    <source>
        <dbReference type="Pfam" id="PF02434"/>
    </source>
</evidence>
<evidence type="ECO:0000256" key="3">
    <source>
        <dbReference type="ARBA" id="ARBA00008661"/>
    </source>
</evidence>
<evidence type="ECO:0000313" key="23">
    <source>
        <dbReference type="Proteomes" id="UP000283210"/>
    </source>
</evidence>
<sequence>MNLKRRPRPHGELKGEAAESKAKARPLVGLTKAHLKTQLQGPEWEAVRNVESTRDAVNCWRKSLLPQRSACGGPQGARGATYTPRGAAAALTCLSLTLVVIVGHPGCGQREPRAAAAAGGGGTVLSVYVRRLARERRGVSGPARSGAPPTPVERLSREDVFIAVKTTRRYHRPRLELLLDTWISENLPQTYVFTDGEDKKLRERMGPHLINTNCSAAHNRLALSCKMALEYDTFMKSGKKWFCHVDDDNYLNVRPLLALLSQFSHTEDIYIGRPSLERPIEAAESNSDTKQVRFWFATGGAGFCLSRGLALKMKPWASDGAFMATAESIRLPDDCTVGYIVEALLGVTLTRSALFHSHLENLALVSDVHRQVTLSYGTVENSRNTVPVKGPFSVEEDPSRFRSVHCLLYPDTRWCRGARTLRQPSPELQGGAY</sequence>
<name>A0A3S2MWA8_ORYJA</name>
<keyword evidence="16" id="KW-0464">Manganese</keyword>
<keyword evidence="11" id="KW-1133">Transmembrane helix</keyword>
<dbReference type="OrthoDB" id="8959630at2759"/>
<dbReference type="PANTHER" id="PTHR10811">
    <property type="entry name" value="FRINGE-RELATED"/>
    <property type="match status" value="1"/>
</dbReference>
<keyword evidence="5" id="KW-0217">Developmental protein</keyword>
<feature type="domain" description="Fringe-like glycosyltransferase" evidence="21">
    <location>
        <begin position="154"/>
        <end position="400"/>
    </location>
</feature>
<dbReference type="GO" id="GO:0033829">
    <property type="term" value="F:O-fucosylpeptide 3-beta-N-acetylglucosaminyltransferase activity"/>
    <property type="evidence" value="ECO:0007669"/>
    <property type="project" value="UniProtKB-EC"/>
</dbReference>
<evidence type="ECO:0000256" key="18">
    <source>
        <dbReference type="ARBA" id="ARBA00047713"/>
    </source>
</evidence>
<evidence type="ECO:0000256" key="10">
    <source>
        <dbReference type="ARBA" id="ARBA00022968"/>
    </source>
</evidence>
<evidence type="ECO:0000256" key="16">
    <source>
        <dbReference type="ARBA" id="ARBA00023211"/>
    </source>
</evidence>
<keyword evidence="12" id="KW-0333">Golgi apparatus</keyword>
<dbReference type="EMBL" id="CM012437">
    <property type="protein sequence ID" value="RVE75947.1"/>
    <property type="molecule type" value="Genomic_DNA"/>
</dbReference>
<evidence type="ECO:0000256" key="19">
    <source>
        <dbReference type="ARBA" id="ARBA00049245"/>
    </source>
</evidence>